<comment type="caution">
    <text evidence="2">The sequence shown here is derived from an EMBL/GenBank/DDBJ whole genome shotgun (WGS) entry which is preliminary data.</text>
</comment>
<keyword evidence="3" id="KW-1185">Reference proteome</keyword>
<dbReference type="Proteomes" id="UP000654918">
    <property type="component" value="Unassembled WGS sequence"/>
</dbReference>
<evidence type="ECO:0000313" key="2">
    <source>
        <dbReference type="EMBL" id="KAF6837793.1"/>
    </source>
</evidence>
<organism evidence="2 3">
    <name type="scientific">Colletotrichum plurivorum</name>
    <dbReference type="NCBI Taxonomy" id="2175906"/>
    <lineage>
        <taxon>Eukaryota</taxon>
        <taxon>Fungi</taxon>
        <taxon>Dikarya</taxon>
        <taxon>Ascomycota</taxon>
        <taxon>Pezizomycotina</taxon>
        <taxon>Sordariomycetes</taxon>
        <taxon>Hypocreomycetidae</taxon>
        <taxon>Glomerellales</taxon>
        <taxon>Glomerellaceae</taxon>
        <taxon>Colletotrichum</taxon>
        <taxon>Colletotrichum orchidearum species complex</taxon>
    </lineage>
</organism>
<name>A0A8H6KUZ0_9PEZI</name>
<evidence type="ECO:0000313" key="3">
    <source>
        <dbReference type="Proteomes" id="UP000654918"/>
    </source>
</evidence>
<proteinExistence type="predicted"/>
<protein>
    <submittedName>
        <fullName evidence="2">Uncharacterized protein</fullName>
    </submittedName>
</protein>
<gene>
    <name evidence="2" type="ORF">CPLU01_02902</name>
</gene>
<dbReference type="EMBL" id="WIGO01000023">
    <property type="protein sequence ID" value="KAF6837793.1"/>
    <property type="molecule type" value="Genomic_DNA"/>
</dbReference>
<dbReference type="AlphaFoldDB" id="A0A8H6KUZ0"/>
<feature type="region of interest" description="Disordered" evidence="1">
    <location>
        <begin position="77"/>
        <end position="97"/>
    </location>
</feature>
<accession>A0A8H6KUZ0</accession>
<sequence>MCISDCNDGPNLNNQRSQRRGVLLRDAARSAEDPICQLYFLISPPLIRPSRPPEQEDPAATLCPGPDFEIRANLRTPQFASPGNPLLGGGESMPSPISTWTATHLRLRDPSHTEMSCSPAAGPPPGATASVTGHHVGPR</sequence>
<reference evidence="2" key="1">
    <citation type="journal article" date="2020" name="Phytopathology">
        <title>Genome Sequence Resources of Colletotrichum truncatum, C. plurivorum, C. musicola, and C. sojae: Four Species Pathogenic to Soybean (Glycine max).</title>
        <authorList>
            <person name="Rogerio F."/>
            <person name="Boufleur T.R."/>
            <person name="Ciampi-Guillardi M."/>
            <person name="Sukno S.A."/>
            <person name="Thon M.R."/>
            <person name="Massola Junior N.S."/>
            <person name="Baroncelli R."/>
        </authorList>
    </citation>
    <scope>NUCLEOTIDE SEQUENCE</scope>
    <source>
        <strain evidence="2">LFN00145</strain>
    </source>
</reference>
<feature type="region of interest" description="Disordered" evidence="1">
    <location>
        <begin position="109"/>
        <end position="139"/>
    </location>
</feature>
<evidence type="ECO:0000256" key="1">
    <source>
        <dbReference type="SAM" id="MobiDB-lite"/>
    </source>
</evidence>